<dbReference type="PANTHER" id="PTHR39639">
    <property type="entry name" value="CHROMOSOME 16, WHOLE GENOME SHOTGUN SEQUENCE"/>
    <property type="match status" value="1"/>
</dbReference>
<evidence type="ECO:0000313" key="3">
    <source>
        <dbReference type="Proteomes" id="UP000281955"/>
    </source>
</evidence>
<dbReference type="InterPro" id="IPR004919">
    <property type="entry name" value="GmrSD_N"/>
</dbReference>
<reference evidence="2 3" key="1">
    <citation type="submission" date="2018-10" db="EMBL/GenBank/DDBJ databases">
        <title>Genomic Encyclopedia of Archaeal and Bacterial Type Strains, Phase II (KMG-II): from individual species to whole genera.</title>
        <authorList>
            <person name="Goeker M."/>
        </authorList>
    </citation>
    <scope>NUCLEOTIDE SEQUENCE [LARGE SCALE GENOMIC DNA]</scope>
    <source>
        <strain evidence="2 3">RP-AC37</strain>
    </source>
</reference>
<proteinExistence type="predicted"/>
<name>A0A420XRH0_9ACTN</name>
<protein>
    <submittedName>
        <fullName evidence="2">Uncharacterized protein DUF262</fullName>
    </submittedName>
</protein>
<dbReference type="Pfam" id="PF03235">
    <property type="entry name" value="GmrSD_N"/>
    <property type="match status" value="1"/>
</dbReference>
<evidence type="ECO:0000313" key="2">
    <source>
        <dbReference type="EMBL" id="RKS77496.1"/>
    </source>
</evidence>
<gene>
    <name evidence="2" type="ORF">CLV35_1183</name>
</gene>
<comment type="caution">
    <text evidence="2">The sequence shown here is derived from an EMBL/GenBank/DDBJ whole genome shotgun (WGS) entry which is preliminary data.</text>
</comment>
<evidence type="ECO:0000259" key="1">
    <source>
        <dbReference type="Pfam" id="PF03235"/>
    </source>
</evidence>
<keyword evidence="3" id="KW-1185">Reference proteome</keyword>
<dbReference type="OrthoDB" id="9787127at2"/>
<dbReference type="PANTHER" id="PTHR39639:SF1">
    <property type="entry name" value="DUF262 DOMAIN-CONTAINING PROTEIN"/>
    <property type="match status" value="1"/>
</dbReference>
<feature type="domain" description="GmrSD restriction endonucleases N-terminal" evidence="1">
    <location>
        <begin position="194"/>
        <end position="396"/>
    </location>
</feature>
<dbReference type="RefSeq" id="WP_121192528.1">
    <property type="nucleotide sequence ID" value="NZ_RBWV01000010.1"/>
</dbReference>
<accession>A0A420XRH0</accession>
<organism evidence="2 3">
    <name type="scientific">Motilibacter peucedani</name>
    <dbReference type="NCBI Taxonomy" id="598650"/>
    <lineage>
        <taxon>Bacteria</taxon>
        <taxon>Bacillati</taxon>
        <taxon>Actinomycetota</taxon>
        <taxon>Actinomycetes</taxon>
        <taxon>Motilibacterales</taxon>
        <taxon>Motilibacteraceae</taxon>
        <taxon>Motilibacter</taxon>
    </lineage>
</organism>
<dbReference type="EMBL" id="RBWV01000010">
    <property type="protein sequence ID" value="RKS77496.1"/>
    <property type="molecule type" value="Genomic_DNA"/>
</dbReference>
<dbReference type="Proteomes" id="UP000281955">
    <property type="component" value="Unassembled WGS sequence"/>
</dbReference>
<dbReference type="InParanoid" id="A0A420XRH0"/>
<dbReference type="AlphaFoldDB" id="A0A420XRH0"/>
<sequence length="624" mass="69412">MSQHPVGAAEDDPREALERGIAELLAELSTATVMPAGVTPSTSPLTADAVRFTDTSWLSHLVDNQGWLRLTPRLQVQATVEEFLCLLGQGLGFEDPQQAIEGTGGGSRLSFIGLERLNDRAERAVVLQRMFDEAAEQGDSVHAASLQWQEAWNAAPEDNESDEEEPATGPVTATADIWPIMNFSGHAEDGRLNLSPSYQRDDVWATKDSQMLIESILRGIPLPSIIVLKPELPDAPYEVVDGKQRLTSILRFIGRHPHAVSHVEQTEARYPNSDLLSLFQNDYPRFRRAWKNHTGQQLTATVERDLHFPFKLRAESRALRGGLEHLQGKYYTQIKREQIQIAETRYEVRHVFERVTNYKIPVIEYSQATRRQIHEVFNLYNRQGVQLNAEEIRNAVHHHLPLVPGLLITAGDSEPMHVVAPFLAPAWGKLSLVGPALQDYGFGTSRYRRTKVLTWIAALLLHDTPKQQSTAHHLDSFFEAVEGDPAGPTPLLRREDVVIEALLLLAEGIEAHGAVPGAWGPSLSIGSKWQELSLVATLVGVTIGATLHGADTVNVLEKHQDEMKQAARGWKRLENAQTSSQWGFIKQVALGVAEVLHADLDEASRQLDARFGSSGIKTLRRERH</sequence>